<proteinExistence type="inferred from homology"/>
<dbReference type="GO" id="GO:0003677">
    <property type="term" value="F:DNA binding"/>
    <property type="evidence" value="ECO:0007669"/>
    <property type="project" value="UniProtKB-KW"/>
</dbReference>
<dbReference type="RefSeq" id="WP_145431624.1">
    <property type="nucleotide sequence ID" value="NZ_CP036339.1"/>
</dbReference>
<keyword evidence="8" id="KW-1185">Reference proteome</keyword>
<dbReference type="GO" id="GO:0006352">
    <property type="term" value="P:DNA-templated transcription initiation"/>
    <property type="evidence" value="ECO:0007669"/>
    <property type="project" value="InterPro"/>
</dbReference>
<evidence type="ECO:0000256" key="3">
    <source>
        <dbReference type="ARBA" id="ARBA00023082"/>
    </source>
</evidence>
<name>A0A517TUG7_9BACT</name>
<comment type="similarity">
    <text evidence="1">Belongs to the sigma-70 factor family. ECF subfamily.</text>
</comment>
<dbReference type="Gene3D" id="1.10.1740.10">
    <property type="match status" value="1"/>
</dbReference>
<dbReference type="OrthoDB" id="9795666at2"/>
<dbReference type="NCBIfam" id="TIGR02937">
    <property type="entry name" value="sigma70-ECF"/>
    <property type="match status" value="1"/>
</dbReference>
<dbReference type="Proteomes" id="UP000317909">
    <property type="component" value="Chromosome"/>
</dbReference>
<evidence type="ECO:0000256" key="4">
    <source>
        <dbReference type="ARBA" id="ARBA00023125"/>
    </source>
</evidence>
<dbReference type="InterPro" id="IPR013324">
    <property type="entry name" value="RNA_pol_sigma_r3/r4-like"/>
</dbReference>
<protein>
    <submittedName>
        <fullName evidence="7">ECF RNA polymerase sigma factor SigL</fullName>
    </submittedName>
</protein>
<evidence type="ECO:0000256" key="2">
    <source>
        <dbReference type="ARBA" id="ARBA00023015"/>
    </source>
</evidence>
<dbReference type="InterPro" id="IPR013325">
    <property type="entry name" value="RNA_pol_sigma_r2"/>
</dbReference>
<dbReference type="Gene3D" id="1.10.10.10">
    <property type="entry name" value="Winged helix-like DNA-binding domain superfamily/Winged helix DNA-binding domain"/>
    <property type="match status" value="1"/>
</dbReference>
<dbReference type="GO" id="GO:0016987">
    <property type="term" value="F:sigma factor activity"/>
    <property type="evidence" value="ECO:0007669"/>
    <property type="project" value="UniProtKB-KW"/>
</dbReference>
<dbReference type="InterPro" id="IPR007627">
    <property type="entry name" value="RNA_pol_sigma70_r2"/>
</dbReference>
<gene>
    <name evidence="7" type="primary">sigL</name>
    <name evidence="7" type="ORF">I41_11840</name>
</gene>
<dbReference type="Pfam" id="PF04542">
    <property type="entry name" value="Sigma70_r2"/>
    <property type="match status" value="1"/>
</dbReference>
<keyword evidence="4" id="KW-0238">DNA-binding</keyword>
<dbReference type="PANTHER" id="PTHR43133:SF8">
    <property type="entry name" value="RNA POLYMERASE SIGMA FACTOR HI_1459-RELATED"/>
    <property type="match status" value="1"/>
</dbReference>
<keyword evidence="2" id="KW-0805">Transcription regulation</keyword>
<dbReference type="KEGG" id="llh:I41_11840"/>
<evidence type="ECO:0000313" key="8">
    <source>
        <dbReference type="Proteomes" id="UP000317909"/>
    </source>
</evidence>
<dbReference type="InterPro" id="IPR014284">
    <property type="entry name" value="RNA_pol_sigma-70_dom"/>
</dbReference>
<dbReference type="InterPro" id="IPR039425">
    <property type="entry name" value="RNA_pol_sigma-70-like"/>
</dbReference>
<evidence type="ECO:0000256" key="1">
    <source>
        <dbReference type="ARBA" id="ARBA00010641"/>
    </source>
</evidence>
<keyword evidence="5" id="KW-0804">Transcription</keyword>
<dbReference type="InterPro" id="IPR036388">
    <property type="entry name" value="WH-like_DNA-bd_sf"/>
</dbReference>
<dbReference type="SUPFAM" id="SSF88946">
    <property type="entry name" value="Sigma2 domain of RNA polymerase sigma factors"/>
    <property type="match status" value="1"/>
</dbReference>
<dbReference type="AlphaFoldDB" id="A0A517TUG7"/>
<organism evidence="7 8">
    <name type="scientific">Lacipirellula limnantheis</name>
    <dbReference type="NCBI Taxonomy" id="2528024"/>
    <lineage>
        <taxon>Bacteria</taxon>
        <taxon>Pseudomonadati</taxon>
        <taxon>Planctomycetota</taxon>
        <taxon>Planctomycetia</taxon>
        <taxon>Pirellulales</taxon>
        <taxon>Lacipirellulaceae</taxon>
        <taxon>Lacipirellula</taxon>
    </lineage>
</organism>
<sequence length="185" mass="20928">MTAVSDPPQQAFDLARLVHQHQADVWRYLRFLGASTEDADDLTQETFLAVGRTPFEERSRGETAGYLRTAARNQLLMLRRRQGRQVGTVDLAAAEEVWAAATTDGALNEFLDALSQCYETLAGRSREAIDRFYRDDKTRDQLAAEFEMSLDGVKSLLRRTRAALRDCIERRLGRQPTAANETEMT</sequence>
<accession>A0A517TUG7</accession>
<dbReference type="SUPFAM" id="SSF88659">
    <property type="entry name" value="Sigma3 and sigma4 domains of RNA polymerase sigma factors"/>
    <property type="match status" value="1"/>
</dbReference>
<feature type="domain" description="RNA polymerase sigma-70 region 2" evidence="6">
    <location>
        <begin position="17"/>
        <end position="84"/>
    </location>
</feature>
<evidence type="ECO:0000256" key="5">
    <source>
        <dbReference type="ARBA" id="ARBA00023163"/>
    </source>
</evidence>
<evidence type="ECO:0000259" key="6">
    <source>
        <dbReference type="Pfam" id="PF04542"/>
    </source>
</evidence>
<reference evidence="7 8" key="1">
    <citation type="submission" date="2019-02" db="EMBL/GenBank/DDBJ databases">
        <title>Deep-cultivation of Planctomycetes and their phenomic and genomic characterization uncovers novel biology.</title>
        <authorList>
            <person name="Wiegand S."/>
            <person name="Jogler M."/>
            <person name="Boedeker C."/>
            <person name="Pinto D."/>
            <person name="Vollmers J."/>
            <person name="Rivas-Marin E."/>
            <person name="Kohn T."/>
            <person name="Peeters S.H."/>
            <person name="Heuer A."/>
            <person name="Rast P."/>
            <person name="Oberbeckmann S."/>
            <person name="Bunk B."/>
            <person name="Jeske O."/>
            <person name="Meyerdierks A."/>
            <person name="Storesund J.E."/>
            <person name="Kallscheuer N."/>
            <person name="Luecker S."/>
            <person name="Lage O.M."/>
            <person name="Pohl T."/>
            <person name="Merkel B.J."/>
            <person name="Hornburger P."/>
            <person name="Mueller R.-W."/>
            <person name="Bruemmer F."/>
            <person name="Labrenz M."/>
            <person name="Spormann A.M."/>
            <person name="Op den Camp H."/>
            <person name="Overmann J."/>
            <person name="Amann R."/>
            <person name="Jetten M.S.M."/>
            <person name="Mascher T."/>
            <person name="Medema M.H."/>
            <person name="Devos D.P."/>
            <person name="Kaster A.-K."/>
            <person name="Ovreas L."/>
            <person name="Rohde M."/>
            <person name="Galperin M.Y."/>
            <person name="Jogler C."/>
        </authorList>
    </citation>
    <scope>NUCLEOTIDE SEQUENCE [LARGE SCALE GENOMIC DNA]</scope>
    <source>
        <strain evidence="7 8">I41</strain>
    </source>
</reference>
<keyword evidence="3" id="KW-0731">Sigma factor</keyword>
<evidence type="ECO:0000313" key="7">
    <source>
        <dbReference type="EMBL" id="QDT72019.1"/>
    </source>
</evidence>
<dbReference type="EMBL" id="CP036339">
    <property type="protein sequence ID" value="QDT72019.1"/>
    <property type="molecule type" value="Genomic_DNA"/>
</dbReference>
<dbReference type="PANTHER" id="PTHR43133">
    <property type="entry name" value="RNA POLYMERASE ECF-TYPE SIGMA FACTO"/>
    <property type="match status" value="1"/>
</dbReference>